<organism evidence="2 3">
    <name type="scientific">Tardiphaga alba</name>
    <dbReference type="NCBI Taxonomy" id="340268"/>
    <lineage>
        <taxon>Bacteria</taxon>
        <taxon>Pseudomonadati</taxon>
        <taxon>Pseudomonadota</taxon>
        <taxon>Alphaproteobacteria</taxon>
        <taxon>Hyphomicrobiales</taxon>
        <taxon>Nitrobacteraceae</taxon>
        <taxon>Tardiphaga</taxon>
    </lineage>
</organism>
<gene>
    <name evidence="2" type="ORF">RPMA_20005</name>
</gene>
<feature type="compositionally biased region" description="Basic and acidic residues" evidence="1">
    <location>
        <begin position="79"/>
        <end position="92"/>
    </location>
</feature>
<protein>
    <submittedName>
        <fullName evidence="2">Uncharacterized protein</fullName>
    </submittedName>
</protein>
<dbReference type="EMBL" id="CP036498">
    <property type="protein sequence ID" value="QUS40867.1"/>
    <property type="molecule type" value="Genomic_DNA"/>
</dbReference>
<evidence type="ECO:0000313" key="3">
    <source>
        <dbReference type="Proteomes" id="UP000682843"/>
    </source>
</evidence>
<sequence length="105" mass="12078">MEALEGLLHLIAFLFRCVAVLFDVVDILQILHGIISFIWEVIFRAVTGVQWMLGRVSDCILQRLRGQTFEGPAAPTPEQENKGHVEQRETTRYRQRSASWPKTKI</sequence>
<proteinExistence type="predicted"/>
<accession>A0ABX8AC87</accession>
<name>A0ABX8AC87_9BRAD</name>
<reference evidence="2 3" key="1">
    <citation type="submission" date="2019-02" db="EMBL/GenBank/DDBJ databases">
        <title>Emended description of the genus Rhodopseudomonas and description of Rhodopseudomonas albus sp. nov., a non-phototrophic, heavy-metal-tolerant bacterium isolated from garden soil.</title>
        <authorList>
            <person name="Bao Z."/>
            <person name="Cao W.W."/>
            <person name="Sato Y."/>
            <person name="Nishizawa T."/>
            <person name="Zhao J."/>
            <person name="Guo Y."/>
            <person name="Ohta H."/>
        </authorList>
    </citation>
    <scope>NUCLEOTIDE SEQUENCE [LARGE SCALE GENOMIC DNA]</scope>
    <source>
        <strain evidence="2 3">SK50-23</strain>
    </source>
</reference>
<feature type="region of interest" description="Disordered" evidence="1">
    <location>
        <begin position="70"/>
        <end position="105"/>
    </location>
</feature>
<evidence type="ECO:0000313" key="2">
    <source>
        <dbReference type="EMBL" id="QUS40867.1"/>
    </source>
</evidence>
<dbReference type="Proteomes" id="UP000682843">
    <property type="component" value="Chromosome"/>
</dbReference>
<keyword evidence="3" id="KW-1185">Reference proteome</keyword>
<dbReference type="RefSeq" id="WP_211909461.1">
    <property type="nucleotide sequence ID" value="NZ_CP036498.1"/>
</dbReference>
<evidence type="ECO:0000256" key="1">
    <source>
        <dbReference type="SAM" id="MobiDB-lite"/>
    </source>
</evidence>
<feature type="compositionally biased region" description="Polar residues" evidence="1">
    <location>
        <begin position="96"/>
        <end position="105"/>
    </location>
</feature>